<evidence type="ECO:0000256" key="5">
    <source>
        <dbReference type="ARBA" id="ARBA00022500"/>
    </source>
</evidence>
<comment type="subcellular location">
    <subcellularLocation>
        <location evidence="1">Cell membrane</location>
        <topology evidence="1">Peripheral membrane protein</topology>
        <orientation evidence="1">Cytoplasmic side</orientation>
    </subcellularLocation>
</comment>
<keyword evidence="10" id="KW-0966">Cell projection</keyword>
<dbReference type="OrthoDB" id="9773459at2"/>
<dbReference type="EMBL" id="LWRY01000116">
    <property type="protein sequence ID" value="OCX72179.1"/>
    <property type="molecule type" value="Genomic_DNA"/>
</dbReference>
<dbReference type="GO" id="GO:0005886">
    <property type="term" value="C:plasma membrane"/>
    <property type="evidence" value="ECO:0007669"/>
    <property type="project" value="UniProtKB-SubCell"/>
</dbReference>
<evidence type="ECO:0000256" key="2">
    <source>
        <dbReference type="ARBA" id="ARBA00009226"/>
    </source>
</evidence>
<reference evidence="10" key="1">
    <citation type="journal article" date="2016" name="Int. J. Mol. Sci.">
        <title>Comparative genomics of the extreme acidophile Acidithiobacillus thiooxidans reveals intraspecific divergence and niche adaptation.</title>
        <authorList>
            <person name="Zhang X."/>
            <person name="Feng X."/>
            <person name="Tao J."/>
            <person name="Ma L."/>
            <person name="Xiao Y."/>
            <person name="Liang Y."/>
            <person name="Liu X."/>
            <person name="Yin H."/>
        </authorList>
    </citation>
    <scope>NUCLEOTIDE SEQUENCE [LARGE SCALE GENOMIC DNA]</scope>
    <source>
        <strain evidence="10">DXS-W</strain>
    </source>
</reference>
<evidence type="ECO:0000256" key="8">
    <source>
        <dbReference type="SAM" id="MobiDB-lite"/>
    </source>
</evidence>
<evidence type="ECO:0000256" key="6">
    <source>
        <dbReference type="ARBA" id="ARBA00022779"/>
    </source>
</evidence>
<dbReference type="InterPro" id="IPR051469">
    <property type="entry name" value="FliN/MopA/SpaO"/>
</dbReference>
<dbReference type="GO" id="GO:0009425">
    <property type="term" value="C:bacterial-type flagellum basal body"/>
    <property type="evidence" value="ECO:0007669"/>
    <property type="project" value="InterPro"/>
</dbReference>
<keyword evidence="10" id="KW-0969">Cilium</keyword>
<feature type="region of interest" description="Disordered" evidence="8">
    <location>
        <begin position="1"/>
        <end position="42"/>
    </location>
</feature>
<feature type="compositionally biased region" description="Polar residues" evidence="8">
    <location>
        <begin position="30"/>
        <end position="41"/>
    </location>
</feature>
<dbReference type="GO" id="GO:0071973">
    <property type="term" value="P:bacterial-type flagellum-dependent cell motility"/>
    <property type="evidence" value="ECO:0007669"/>
    <property type="project" value="InterPro"/>
</dbReference>
<evidence type="ECO:0000256" key="3">
    <source>
        <dbReference type="ARBA" id="ARBA00021897"/>
    </source>
</evidence>
<evidence type="ECO:0000313" key="11">
    <source>
        <dbReference type="Proteomes" id="UP000095008"/>
    </source>
</evidence>
<evidence type="ECO:0000256" key="7">
    <source>
        <dbReference type="ARBA" id="ARBA00023136"/>
    </source>
</evidence>
<evidence type="ECO:0000259" key="9">
    <source>
        <dbReference type="Pfam" id="PF01052"/>
    </source>
</evidence>
<protein>
    <recommendedName>
        <fullName evidence="3">Flagellar motor switch protein FliN</fullName>
    </recommendedName>
</protein>
<evidence type="ECO:0000256" key="4">
    <source>
        <dbReference type="ARBA" id="ARBA00022475"/>
    </source>
</evidence>
<keyword evidence="6" id="KW-0283">Flagellar rotation</keyword>
<sequence>MSNKQETLDSLPMEDFSIKPESHPEPSADVESSLSEGQPITPSMDLLVNVPMRISVELGRARMPMKNILQLSQGSVIELDKASGEPMTIYINGELFAYGEAVLVNQERFGVRLTALVNKEDILRNPREP</sequence>
<evidence type="ECO:0000256" key="1">
    <source>
        <dbReference type="ARBA" id="ARBA00004413"/>
    </source>
</evidence>
<dbReference type="SUPFAM" id="SSF101801">
    <property type="entry name" value="Surface presentation of antigens (SPOA)"/>
    <property type="match status" value="1"/>
</dbReference>
<comment type="caution">
    <text evidence="10">The sequence shown here is derived from an EMBL/GenBank/DDBJ whole genome shotgun (WGS) entry which is preliminary data.</text>
</comment>
<organism evidence="10 11">
    <name type="scientific">Acidithiobacillus thiooxidans</name>
    <name type="common">Thiobacillus thiooxidans</name>
    <dbReference type="NCBI Taxonomy" id="930"/>
    <lineage>
        <taxon>Bacteria</taxon>
        <taxon>Pseudomonadati</taxon>
        <taxon>Pseudomonadota</taxon>
        <taxon>Acidithiobacillia</taxon>
        <taxon>Acidithiobacillales</taxon>
        <taxon>Acidithiobacillaceae</taxon>
        <taxon>Acidithiobacillus</taxon>
    </lineage>
</organism>
<dbReference type="Proteomes" id="UP000095008">
    <property type="component" value="Unassembled WGS sequence"/>
</dbReference>
<comment type="similarity">
    <text evidence="2">Belongs to the FliN/MopA/SpaO family.</text>
</comment>
<feature type="domain" description="Flagellar motor switch protein FliN-like C-terminal" evidence="9">
    <location>
        <begin position="47"/>
        <end position="117"/>
    </location>
</feature>
<dbReference type="RefSeq" id="WP_065974976.1">
    <property type="nucleotide sequence ID" value="NZ_LWRY01000116.1"/>
</dbReference>
<dbReference type="Pfam" id="PF01052">
    <property type="entry name" value="FliMN_C"/>
    <property type="match status" value="1"/>
</dbReference>
<dbReference type="NCBIfam" id="TIGR02480">
    <property type="entry name" value="fliN"/>
    <property type="match status" value="1"/>
</dbReference>
<keyword evidence="5" id="KW-0145">Chemotaxis</keyword>
<keyword evidence="7" id="KW-0472">Membrane</keyword>
<feature type="compositionally biased region" description="Basic and acidic residues" evidence="8">
    <location>
        <begin position="16"/>
        <end position="26"/>
    </location>
</feature>
<evidence type="ECO:0000313" key="10">
    <source>
        <dbReference type="EMBL" id="OCX72179.1"/>
    </source>
</evidence>
<proteinExistence type="inferred from homology"/>
<dbReference type="PANTHER" id="PTHR43484">
    <property type="match status" value="1"/>
</dbReference>
<name>A0A1C2ITI8_ACITH</name>
<keyword evidence="4" id="KW-1003">Cell membrane</keyword>
<dbReference type="InterPro" id="IPR036429">
    <property type="entry name" value="SpoA-like_sf"/>
</dbReference>
<gene>
    <name evidence="10" type="ORF">A6M23_10315</name>
</gene>
<dbReference type="Gene3D" id="2.30.330.10">
    <property type="entry name" value="SpoA-like"/>
    <property type="match status" value="1"/>
</dbReference>
<keyword evidence="11" id="KW-1185">Reference proteome</keyword>
<dbReference type="GO" id="GO:0006935">
    <property type="term" value="P:chemotaxis"/>
    <property type="evidence" value="ECO:0007669"/>
    <property type="project" value="UniProtKB-KW"/>
</dbReference>
<dbReference type="InterPro" id="IPR012826">
    <property type="entry name" value="FliN"/>
</dbReference>
<keyword evidence="10" id="KW-0282">Flagellum</keyword>
<dbReference type="InterPro" id="IPR001543">
    <property type="entry name" value="FliN-like_C"/>
</dbReference>
<accession>A0A1C2ITI8</accession>
<dbReference type="PANTHER" id="PTHR43484:SF1">
    <property type="entry name" value="FLAGELLAR MOTOR SWITCH PROTEIN FLIN"/>
    <property type="match status" value="1"/>
</dbReference>
<dbReference type="AlphaFoldDB" id="A0A1C2ITI8"/>
<dbReference type="PRINTS" id="PR00956">
    <property type="entry name" value="FLGMOTORFLIN"/>
</dbReference>
<dbReference type="InterPro" id="IPR001172">
    <property type="entry name" value="FliN_T3SS_HrcQb"/>
</dbReference>
<dbReference type="GO" id="GO:0003774">
    <property type="term" value="F:cytoskeletal motor activity"/>
    <property type="evidence" value="ECO:0007669"/>
    <property type="project" value="InterPro"/>
</dbReference>